<proteinExistence type="predicted"/>
<gene>
    <name evidence="2" type="ORF">MNBD_UNCLBAC01-251</name>
</gene>
<dbReference type="InterPro" id="IPR050570">
    <property type="entry name" value="Cell_wall_metabolism_enzyme"/>
</dbReference>
<dbReference type="Gene3D" id="2.70.70.10">
    <property type="entry name" value="Glucose Permease (Domain IIA)"/>
    <property type="match status" value="1"/>
</dbReference>
<name>A0A3B1DG17_9ZZZZ</name>
<dbReference type="EMBL" id="UOGJ01000022">
    <property type="protein sequence ID" value="VAX34984.1"/>
    <property type="molecule type" value="Genomic_DNA"/>
</dbReference>
<feature type="domain" description="M23ase beta-sheet core" evidence="1">
    <location>
        <begin position="106"/>
        <end position="170"/>
    </location>
</feature>
<dbReference type="CDD" id="cd12797">
    <property type="entry name" value="M23_peptidase"/>
    <property type="match status" value="1"/>
</dbReference>
<dbReference type="SUPFAM" id="SSF51261">
    <property type="entry name" value="Duplicated hybrid motif"/>
    <property type="match status" value="1"/>
</dbReference>
<dbReference type="InterPro" id="IPR011055">
    <property type="entry name" value="Dup_hybrid_motif"/>
</dbReference>
<organism evidence="2">
    <name type="scientific">hydrothermal vent metagenome</name>
    <dbReference type="NCBI Taxonomy" id="652676"/>
    <lineage>
        <taxon>unclassified sequences</taxon>
        <taxon>metagenomes</taxon>
        <taxon>ecological metagenomes</taxon>
    </lineage>
</organism>
<sequence>MGPIKIQSPVKGEWSFMNPPGHHPDAKDFVAVNDKGTPYDWFKILRHLVYKLSVTETYAWEKEVFSPFEGVVLKVENTMPDRSGLNLFRDLFKGLVLAPRNGKSDIGYFLGNYVVIESPEGILALFAHLRQGSIVVGEGDNIEGCELLGQVGNSGNTIQPHLHFQLMKERDLSQATPIPFVLESCQVINNGVWRSESSKLPRNYERFRV</sequence>
<dbReference type="AlphaFoldDB" id="A0A3B1DG17"/>
<dbReference type="InterPro" id="IPR016047">
    <property type="entry name" value="M23ase_b-sheet_dom"/>
</dbReference>
<dbReference type="PANTHER" id="PTHR21666">
    <property type="entry name" value="PEPTIDASE-RELATED"/>
    <property type="match status" value="1"/>
</dbReference>
<dbReference type="GO" id="GO:0004222">
    <property type="term" value="F:metalloendopeptidase activity"/>
    <property type="evidence" value="ECO:0007669"/>
    <property type="project" value="TreeGrafter"/>
</dbReference>
<evidence type="ECO:0000259" key="1">
    <source>
        <dbReference type="Pfam" id="PF01551"/>
    </source>
</evidence>
<evidence type="ECO:0000313" key="2">
    <source>
        <dbReference type="EMBL" id="VAX34984.1"/>
    </source>
</evidence>
<dbReference type="Pfam" id="PF01551">
    <property type="entry name" value="Peptidase_M23"/>
    <property type="match status" value="1"/>
</dbReference>
<reference evidence="2" key="1">
    <citation type="submission" date="2018-06" db="EMBL/GenBank/DDBJ databases">
        <authorList>
            <person name="Zhirakovskaya E."/>
        </authorList>
    </citation>
    <scope>NUCLEOTIDE SEQUENCE</scope>
</reference>
<dbReference type="PANTHER" id="PTHR21666:SF270">
    <property type="entry name" value="MUREIN HYDROLASE ACTIVATOR ENVC"/>
    <property type="match status" value="1"/>
</dbReference>
<accession>A0A3B1DG17</accession>
<protein>
    <recommendedName>
        <fullName evidence="1">M23ase beta-sheet core domain-containing protein</fullName>
    </recommendedName>
</protein>